<reference evidence="7" key="1">
    <citation type="submission" date="2022-01" db="EMBL/GenBank/DDBJ databases">
        <authorList>
            <person name="King R."/>
        </authorList>
    </citation>
    <scope>NUCLEOTIDE SEQUENCE</scope>
</reference>
<evidence type="ECO:0000313" key="7">
    <source>
        <dbReference type="EMBL" id="CAG9809454.1"/>
    </source>
</evidence>
<protein>
    <recommendedName>
        <fullName evidence="6">Major facilitator superfamily (MFS) profile domain-containing protein</fullName>
    </recommendedName>
</protein>
<evidence type="ECO:0000259" key="6">
    <source>
        <dbReference type="PROSITE" id="PS50850"/>
    </source>
</evidence>
<dbReference type="PANTHER" id="PTHR23507:SF1">
    <property type="entry name" value="FI18259P1-RELATED"/>
    <property type="match status" value="1"/>
</dbReference>
<dbReference type="GO" id="GO:0022857">
    <property type="term" value="F:transmembrane transporter activity"/>
    <property type="evidence" value="ECO:0007669"/>
    <property type="project" value="InterPro"/>
</dbReference>
<keyword evidence="3 5" id="KW-1133">Transmembrane helix</keyword>
<dbReference type="PANTHER" id="PTHR23507">
    <property type="entry name" value="ZGC:174356"/>
    <property type="match status" value="1"/>
</dbReference>
<dbReference type="InterPro" id="IPR020846">
    <property type="entry name" value="MFS_dom"/>
</dbReference>
<reference evidence="7" key="2">
    <citation type="submission" date="2022-10" db="EMBL/GenBank/DDBJ databases">
        <authorList>
            <consortium name="ENA_rothamsted_submissions"/>
            <consortium name="culmorum"/>
            <person name="King R."/>
        </authorList>
    </citation>
    <scope>NUCLEOTIDE SEQUENCE</scope>
</reference>
<evidence type="ECO:0000256" key="5">
    <source>
        <dbReference type="SAM" id="Phobius"/>
    </source>
</evidence>
<evidence type="ECO:0000256" key="4">
    <source>
        <dbReference type="ARBA" id="ARBA00023136"/>
    </source>
</evidence>
<feature type="transmembrane region" description="Helical" evidence="5">
    <location>
        <begin position="359"/>
        <end position="379"/>
    </location>
</feature>
<dbReference type="PROSITE" id="PS50850">
    <property type="entry name" value="MFS"/>
    <property type="match status" value="1"/>
</dbReference>
<keyword evidence="8" id="KW-1185">Reference proteome</keyword>
<dbReference type="InterPro" id="IPR036259">
    <property type="entry name" value="MFS_trans_sf"/>
</dbReference>
<evidence type="ECO:0000313" key="8">
    <source>
        <dbReference type="Proteomes" id="UP001153620"/>
    </source>
</evidence>
<comment type="subcellular location">
    <subcellularLocation>
        <location evidence="1">Membrane</location>
        <topology evidence="1">Multi-pass membrane protein</topology>
    </subcellularLocation>
</comment>
<evidence type="ECO:0000256" key="3">
    <source>
        <dbReference type="ARBA" id="ARBA00022989"/>
    </source>
</evidence>
<keyword evidence="4 5" id="KW-0472">Membrane</keyword>
<dbReference type="SUPFAM" id="SSF103473">
    <property type="entry name" value="MFS general substrate transporter"/>
    <property type="match status" value="1"/>
</dbReference>
<accession>A0A9N9S4Q8</accession>
<dbReference type="GO" id="GO:0016020">
    <property type="term" value="C:membrane"/>
    <property type="evidence" value="ECO:0007669"/>
    <property type="project" value="UniProtKB-SubCell"/>
</dbReference>
<evidence type="ECO:0000256" key="1">
    <source>
        <dbReference type="ARBA" id="ARBA00004141"/>
    </source>
</evidence>
<gene>
    <name evidence="7" type="ORF">CHIRRI_LOCUS12275</name>
</gene>
<feature type="transmembrane region" description="Helical" evidence="5">
    <location>
        <begin position="328"/>
        <end position="347"/>
    </location>
</feature>
<dbReference type="OrthoDB" id="3026777at2759"/>
<keyword evidence="2 5" id="KW-0812">Transmembrane</keyword>
<organism evidence="7 8">
    <name type="scientific">Chironomus riparius</name>
    <dbReference type="NCBI Taxonomy" id="315576"/>
    <lineage>
        <taxon>Eukaryota</taxon>
        <taxon>Metazoa</taxon>
        <taxon>Ecdysozoa</taxon>
        <taxon>Arthropoda</taxon>
        <taxon>Hexapoda</taxon>
        <taxon>Insecta</taxon>
        <taxon>Pterygota</taxon>
        <taxon>Neoptera</taxon>
        <taxon>Endopterygota</taxon>
        <taxon>Diptera</taxon>
        <taxon>Nematocera</taxon>
        <taxon>Chironomoidea</taxon>
        <taxon>Chironomidae</taxon>
        <taxon>Chironominae</taxon>
        <taxon>Chironomus</taxon>
    </lineage>
</organism>
<proteinExistence type="predicted"/>
<feature type="transmembrane region" description="Helical" evidence="5">
    <location>
        <begin position="194"/>
        <end position="215"/>
    </location>
</feature>
<evidence type="ECO:0000256" key="2">
    <source>
        <dbReference type="ARBA" id="ARBA00022692"/>
    </source>
</evidence>
<dbReference type="Gene3D" id="1.20.1250.20">
    <property type="entry name" value="MFS general substrate transporter like domains"/>
    <property type="match status" value="1"/>
</dbReference>
<dbReference type="AlphaFoldDB" id="A0A9N9S4Q8"/>
<dbReference type="InterPro" id="IPR011701">
    <property type="entry name" value="MFS"/>
</dbReference>
<dbReference type="EMBL" id="OU895879">
    <property type="protein sequence ID" value="CAG9809454.1"/>
    <property type="molecule type" value="Genomic_DNA"/>
</dbReference>
<dbReference type="CDD" id="cd17386">
    <property type="entry name" value="MFS_SLC46"/>
    <property type="match status" value="1"/>
</dbReference>
<feature type="transmembrane region" description="Helical" evidence="5">
    <location>
        <begin position="292"/>
        <end position="316"/>
    </location>
</feature>
<feature type="transmembrane region" description="Helical" evidence="5">
    <location>
        <begin position="221"/>
        <end position="243"/>
    </location>
</feature>
<name>A0A9N9S4Q8_9DIPT</name>
<dbReference type="Pfam" id="PF07690">
    <property type="entry name" value="MFS_1"/>
    <property type="match status" value="1"/>
</dbReference>
<feature type="transmembrane region" description="Helical" evidence="5">
    <location>
        <begin position="161"/>
        <end position="182"/>
    </location>
</feature>
<feature type="transmembrane region" description="Helical" evidence="5">
    <location>
        <begin position="129"/>
        <end position="149"/>
    </location>
</feature>
<feature type="transmembrane region" description="Helical" evidence="5">
    <location>
        <begin position="450"/>
        <end position="471"/>
    </location>
</feature>
<feature type="domain" description="Major facilitator superfamily (MFS) profile" evidence="6">
    <location>
        <begin position="35"/>
        <end position="475"/>
    </location>
</feature>
<dbReference type="Proteomes" id="UP001153620">
    <property type="component" value="Chromosome 3"/>
</dbReference>
<sequence length="561" mass="63349">MSISSVKDEKKKLWKEMNFKEKCKHIRNSITIEPMLACYIMPSVLAGLATQNLNLEKACRVNLNYSDVICDALSNRETANYTEEEREVQTLVAGMQGWKTVLQSLMPCLLILFWGSWSDRHGRRKPCMIIPIIGELASALGLILNTYFRDWPMEVAGVTEALFPGLAGGWFTMLMGVFSYIADITTEEERTLRIGIVNLCFSLGVPIGMAFSGILLKQIGFYGIFSISASLYVLALIYGIFFVEEPAMKINEKDKLKAKEKGLLADFFDKEHVIQTFRVAFKKGENQRRLRVTMILIVVMVVIGPMHGEMSVIYLFTRYKFNWSEVEFSFFSTYAMLTSLIGTLFSVGVFSHLLQIDDAIIGVLSSMSKIISSFVYAFASTTWQLYLAPIAEILNGTSFIAMRSIASKLVQSDELGKVNSLFGVGEALTPLLYAPMYTQVYRATIDVLPGAFFLLGGALTFPAVLIFLWMYKKHKEDDRRRQLLNRPENFNNIDDPESNKELEAHVVSNRFGSTRRNSTFKPRHSLGIINNSFIQDDDKVIQEAVDIIGDLPALHMEHCKL</sequence>